<dbReference type="AlphaFoldDB" id="A0A9N9EF98"/>
<gene>
    <name evidence="1" type="ORF">PBRASI_LOCUS11554</name>
</gene>
<proteinExistence type="predicted"/>
<reference evidence="1" key="1">
    <citation type="submission" date="2021-06" db="EMBL/GenBank/DDBJ databases">
        <authorList>
            <person name="Kallberg Y."/>
            <person name="Tangrot J."/>
            <person name="Rosling A."/>
        </authorList>
    </citation>
    <scope>NUCLEOTIDE SEQUENCE</scope>
    <source>
        <strain evidence="1">BR232B</strain>
    </source>
</reference>
<sequence>FIWEKRKIHPKALLASLPTHLGGIKYPDIEVELNIRAAHLISKIFSPNPPFWAKAMNHITMQELRVSLPYLVFNQKSTHNKSEPRLSGLKACKMIEAKQP</sequence>
<feature type="non-terminal residue" evidence="1">
    <location>
        <position position="1"/>
    </location>
</feature>
<evidence type="ECO:0000313" key="1">
    <source>
        <dbReference type="EMBL" id="CAG8676079.1"/>
    </source>
</evidence>
<protein>
    <submittedName>
        <fullName evidence="1">8210_t:CDS:1</fullName>
    </submittedName>
</protein>
<name>A0A9N9EF98_9GLOM</name>
<feature type="non-terminal residue" evidence="1">
    <location>
        <position position="100"/>
    </location>
</feature>
<evidence type="ECO:0000313" key="2">
    <source>
        <dbReference type="Proteomes" id="UP000789739"/>
    </source>
</evidence>
<dbReference type="EMBL" id="CAJVPI010005877">
    <property type="protein sequence ID" value="CAG8676079.1"/>
    <property type="molecule type" value="Genomic_DNA"/>
</dbReference>
<comment type="caution">
    <text evidence="1">The sequence shown here is derived from an EMBL/GenBank/DDBJ whole genome shotgun (WGS) entry which is preliminary data.</text>
</comment>
<keyword evidence="2" id="KW-1185">Reference proteome</keyword>
<dbReference type="Proteomes" id="UP000789739">
    <property type="component" value="Unassembled WGS sequence"/>
</dbReference>
<accession>A0A9N9EF98</accession>
<organism evidence="1 2">
    <name type="scientific">Paraglomus brasilianum</name>
    <dbReference type="NCBI Taxonomy" id="144538"/>
    <lineage>
        <taxon>Eukaryota</taxon>
        <taxon>Fungi</taxon>
        <taxon>Fungi incertae sedis</taxon>
        <taxon>Mucoromycota</taxon>
        <taxon>Glomeromycotina</taxon>
        <taxon>Glomeromycetes</taxon>
        <taxon>Paraglomerales</taxon>
        <taxon>Paraglomeraceae</taxon>
        <taxon>Paraglomus</taxon>
    </lineage>
</organism>